<name>A0A450TAK5_9GAMM</name>
<sequence length="52" mass="6112">MRIINPIYLDIDEEVYSEGNPGPGQDTECHGLFKYYGFALLWYQPRLTIWTS</sequence>
<reference evidence="1" key="1">
    <citation type="submission" date="2019-02" db="EMBL/GenBank/DDBJ databases">
        <authorList>
            <person name="Gruber-Vodicka R. H."/>
            <person name="Seah K. B. B."/>
        </authorList>
    </citation>
    <scope>NUCLEOTIDE SEQUENCE</scope>
    <source>
        <strain evidence="1">BECK_BZ131</strain>
    </source>
</reference>
<gene>
    <name evidence="1" type="ORF">BECKFW1821C_GA0114237_100477</name>
</gene>
<dbReference type="EMBL" id="CAADFE010000004">
    <property type="protein sequence ID" value="VFJ63749.1"/>
    <property type="molecule type" value="Genomic_DNA"/>
</dbReference>
<dbReference type="AlphaFoldDB" id="A0A450TAK5"/>
<proteinExistence type="predicted"/>
<protein>
    <submittedName>
        <fullName evidence="1">Uncharacterized protein</fullName>
    </submittedName>
</protein>
<organism evidence="1">
    <name type="scientific">Candidatus Kentrum sp. FW</name>
    <dbReference type="NCBI Taxonomy" id="2126338"/>
    <lineage>
        <taxon>Bacteria</taxon>
        <taxon>Pseudomonadati</taxon>
        <taxon>Pseudomonadota</taxon>
        <taxon>Gammaproteobacteria</taxon>
        <taxon>Candidatus Kentrum</taxon>
    </lineage>
</organism>
<accession>A0A450TAK5</accession>
<evidence type="ECO:0000313" key="1">
    <source>
        <dbReference type="EMBL" id="VFJ63749.1"/>
    </source>
</evidence>